<reference evidence="3 4" key="2">
    <citation type="submission" date="2024-05" db="EMBL/GenBank/DDBJ databases">
        <authorList>
            <person name="Chen Y."/>
            <person name="Shah S."/>
            <person name="Dougan E. K."/>
            <person name="Thang M."/>
            <person name="Chan C."/>
        </authorList>
    </citation>
    <scope>NUCLEOTIDE SEQUENCE [LARGE SCALE GENOMIC DNA]</scope>
</reference>
<comment type="caution">
    <text evidence="2">The sequence shown here is derived from an EMBL/GenBank/DDBJ whole genome shotgun (WGS) entry which is preliminary data.</text>
</comment>
<feature type="transmembrane region" description="Helical" evidence="1">
    <location>
        <begin position="53"/>
        <end position="72"/>
    </location>
</feature>
<evidence type="ECO:0000256" key="1">
    <source>
        <dbReference type="SAM" id="Phobius"/>
    </source>
</evidence>
<evidence type="ECO:0000313" key="4">
    <source>
        <dbReference type="Proteomes" id="UP001152797"/>
    </source>
</evidence>
<feature type="transmembrane region" description="Helical" evidence="1">
    <location>
        <begin position="109"/>
        <end position="128"/>
    </location>
</feature>
<dbReference type="AlphaFoldDB" id="A0A9P1DH18"/>
<name>A0A9P1DH18_9DINO</name>
<organism evidence="2">
    <name type="scientific">Cladocopium goreaui</name>
    <dbReference type="NCBI Taxonomy" id="2562237"/>
    <lineage>
        <taxon>Eukaryota</taxon>
        <taxon>Sar</taxon>
        <taxon>Alveolata</taxon>
        <taxon>Dinophyceae</taxon>
        <taxon>Suessiales</taxon>
        <taxon>Symbiodiniaceae</taxon>
        <taxon>Cladocopium</taxon>
    </lineage>
</organism>
<gene>
    <name evidence="2" type="ORF">C1SCF055_LOCUS35078</name>
</gene>
<reference evidence="2" key="1">
    <citation type="submission" date="2022-10" db="EMBL/GenBank/DDBJ databases">
        <authorList>
            <person name="Chen Y."/>
            <person name="Dougan E. K."/>
            <person name="Chan C."/>
            <person name="Rhodes N."/>
            <person name="Thang M."/>
        </authorList>
    </citation>
    <scope>NUCLEOTIDE SEQUENCE</scope>
</reference>
<accession>A0A9P1DH18</accession>
<protein>
    <submittedName>
        <fullName evidence="2">Uncharacterized protein</fullName>
    </submittedName>
</protein>
<proteinExistence type="predicted"/>
<dbReference type="EMBL" id="CAMXCT020004613">
    <property type="protein sequence ID" value="CAL1163117.1"/>
    <property type="molecule type" value="Genomic_DNA"/>
</dbReference>
<feature type="transmembrane region" description="Helical" evidence="1">
    <location>
        <begin position="134"/>
        <end position="153"/>
    </location>
</feature>
<dbReference type="Proteomes" id="UP001152797">
    <property type="component" value="Unassembled WGS sequence"/>
</dbReference>
<sequence>MTDTEPGVSVGSVVGTTLPPVPVEFAERARRKNEDMLQIDNEELLVPNVCVPGILGGALLFAVVFGSMGLLLSGPSWAQLMFQSLGASLGAHGAANMHKAESRFVPRRFLRIAVGAAGGSLCSAVTFGKGELDLAGFITSAMLTSLGALLVALSTDPDHSLGQLLETLLQKPP</sequence>
<evidence type="ECO:0000313" key="3">
    <source>
        <dbReference type="EMBL" id="CAL4797054.1"/>
    </source>
</evidence>
<keyword evidence="1" id="KW-1133">Transmembrane helix</keyword>
<dbReference type="EMBL" id="CAMXCT010004613">
    <property type="protein sequence ID" value="CAI4009742.1"/>
    <property type="molecule type" value="Genomic_DNA"/>
</dbReference>
<keyword evidence="4" id="KW-1185">Reference proteome</keyword>
<dbReference type="EMBL" id="CAMXCT030004613">
    <property type="protein sequence ID" value="CAL4797054.1"/>
    <property type="molecule type" value="Genomic_DNA"/>
</dbReference>
<keyword evidence="1" id="KW-0472">Membrane</keyword>
<evidence type="ECO:0000313" key="2">
    <source>
        <dbReference type="EMBL" id="CAI4009742.1"/>
    </source>
</evidence>
<keyword evidence="1" id="KW-0812">Transmembrane</keyword>